<evidence type="ECO:0000313" key="1">
    <source>
        <dbReference type="EMBL" id="XBP71734.1"/>
    </source>
</evidence>
<proteinExistence type="predicted"/>
<name>A0AAU7LVQ9_9BURK</name>
<dbReference type="SUPFAM" id="SSF54593">
    <property type="entry name" value="Glyoxalase/Bleomycin resistance protein/Dihydroxybiphenyl dioxygenase"/>
    <property type="match status" value="1"/>
</dbReference>
<sequence length="127" mass="14492">MKEMLRAGTPAILSCPDLSRTLAFYRGEWGFEVLHNIRGVIAILKRESVTVQLWQRRADMAPETIACRLLVDCIEMWHRWLQSAPGQTPPLLLKRDWGMEWGISDCDGNRLLLVQSAPHAARRRAGL</sequence>
<dbReference type="RefSeq" id="WP_349281091.1">
    <property type="nucleotide sequence ID" value="NZ_CBCSCU010000004.1"/>
</dbReference>
<accession>A0AAU7LVQ9</accession>
<dbReference type="Gene3D" id="3.10.180.10">
    <property type="entry name" value="2,3-Dihydroxybiphenyl 1,2-Dioxygenase, domain 1"/>
    <property type="match status" value="1"/>
</dbReference>
<dbReference type="AlphaFoldDB" id="A0AAU7LVQ9"/>
<protein>
    <submittedName>
        <fullName evidence="1">Uncharacterized protein</fullName>
    </submittedName>
</protein>
<dbReference type="EMBL" id="CP157675">
    <property type="protein sequence ID" value="XBP71734.1"/>
    <property type="molecule type" value="Genomic_DNA"/>
</dbReference>
<organism evidence="1">
    <name type="scientific">Polaromonas hydrogenivorans</name>
    <dbReference type="NCBI Taxonomy" id="335476"/>
    <lineage>
        <taxon>Bacteria</taxon>
        <taxon>Pseudomonadati</taxon>
        <taxon>Pseudomonadota</taxon>
        <taxon>Betaproteobacteria</taxon>
        <taxon>Burkholderiales</taxon>
        <taxon>Comamonadaceae</taxon>
        <taxon>Polaromonas</taxon>
    </lineage>
</organism>
<reference evidence="1" key="1">
    <citation type="submission" date="2024-05" db="EMBL/GenBank/DDBJ databases">
        <authorList>
            <person name="Bunk B."/>
            <person name="Swiderski J."/>
            <person name="Sproer C."/>
            <person name="Thiel V."/>
        </authorList>
    </citation>
    <scope>NUCLEOTIDE SEQUENCE</scope>
    <source>
        <strain evidence="1">DSM 17735</strain>
    </source>
</reference>
<dbReference type="InterPro" id="IPR029068">
    <property type="entry name" value="Glyas_Bleomycin-R_OHBP_Dase"/>
</dbReference>
<gene>
    <name evidence="1" type="ORF">ABLV49_08040</name>
</gene>